<keyword evidence="3 6" id="KW-0238">DNA-binding</keyword>
<dbReference type="InterPro" id="IPR046360">
    <property type="entry name" value="T-box_DNA-bd"/>
</dbReference>
<feature type="region of interest" description="Disordered" evidence="7">
    <location>
        <begin position="591"/>
        <end position="658"/>
    </location>
</feature>
<evidence type="ECO:0000256" key="4">
    <source>
        <dbReference type="ARBA" id="ARBA00023163"/>
    </source>
</evidence>
<organism evidence="9">
    <name type="scientific">Oppiella nova</name>
    <dbReference type="NCBI Taxonomy" id="334625"/>
    <lineage>
        <taxon>Eukaryota</taxon>
        <taxon>Metazoa</taxon>
        <taxon>Ecdysozoa</taxon>
        <taxon>Arthropoda</taxon>
        <taxon>Chelicerata</taxon>
        <taxon>Arachnida</taxon>
        <taxon>Acari</taxon>
        <taxon>Acariformes</taxon>
        <taxon>Sarcoptiformes</taxon>
        <taxon>Oribatida</taxon>
        <taxon>Brachypylina</taxon>
        <taxon>Oppioidea</taxon>
        <taxon>Oppiidae</taxon>
        <taxon>Oppiella</taxon>
    </lineage>
</organism>
<dbReference type="GO" id="GO:0001708">
    <property type="term" value="P:cell fate specification"/>
    <property type="evidence" value="ECO:0007669"/>
    <property type="project" value="TreeGrafter"/>
</dbReference>
<feature type="compositionally biased region" description="Low complexity" evidence="7">
    <location>
        <begin position="620"/>
        <end position="637"/>
    </location>
</feature>
<dbReference type="PROSITE" id="PS01264">
    <property type="entry name" value="TBOX_2"/>
    <property type="match status" value="1"/>
</dbReference>
<dbReference type="InterPro" id="IPR036960">
    <property type="entry name" value="T-box_sf"/>
</dbReference>
<dbReference type="EMBL" id="OC914846">
    <property type="protein sequence ID" value="CAD7636745.1"/>
    <property type="molecule type" value="Genomic_DNA"/>
</dbReference>
<dbReference type="GO" id="GO:0005634">
    <property type="term" value="C:nucleus"/>
    <property type="evidence" value="ECO:0007669"/>
    <property type="project" value="UniProtKB-SubCell"/>
</dbReference>
<evidence type="ECO:0000256" key="6">
    <source>
        <dbReference type="PROSITE-ProRule" id="PRU00201"/>
    </source>
</evidence>
<dbReference type="CDD" id="cd20188">
    <property type="entry name" value="T-box_TBX2_3-like"/>
    <property type="match status" value="1"/>
</dbReference>
<evidence type="ECO:0000256" key="2">
    <source>
        <dbReference type="ARBA" id="ARBA00023015"/>
    </source>
</evidence>
<dbReference type="SUPFAM" id="SSF49417">
    <property type="entry name" value="p53-like transcription factors"/>
    <property type="match status" value="1"/>
</dbReference>
<dbReference type="OrthoDB" id="7442607at2759"/>
<comment type="subcellular location">
    <subcellularLocation>
        <location evidence="1 6">Nucleus</location>
    </subcellularLocation>
</comment>
<dbReference type="GO" id="GO:0045893">
    <property type="term" value="P:positive regulation of DNA-templated transcription"/>
    <property type="evidence" value="ECO:0007669"/>
    <property type="project" value="InterPro"/>
</dbReference>
<evidence type="ECO:0000313" key="10">
    <source>
        <dbReference type="Proteomes" id="UP000728032"/>
    </source>
</evidence>
<dbReference type="InterPro" id="IPR018186">
    <property type="entry name" value="TF_T-box_CS"/>
</dbReference>
<dbReference type="PRINTS" id="PR00937">
    <property type="entry name" value="TBOX"/>
</dbReference>
<dbReference type="PANTHER" id="PTHR11267">
    <property type="entry name" value="T-BOX PROTEIN-RELATED"/>
    <property type="match status" value="1"/>
</dbReference>
<evidence type="ECO:0000256" key="1">
    <source>
        <dbReference type="ARBA" id="ARBA00004123"/>
    </source>
</evidence>
<evidence type="ECO:0000256" key="5">
    <source>
        <dbReference type="ARBA" id="ARBA00023242"/>
    </source>
</evidence>
<dbReference type="AlphaFoldDB" id="A0A7R9L9U4"/>
<dbReference type="EMBL" id="CAJPVJ010000021">
    <property type="protein sequence ID" value="CAG2158542.1"/>
    <property type="molecule type" value="Genomic_DNA"/>
</dbReference>
<dbReference type="InterPro" id="IPR001699">
    <property type="entry name" value="TF_T-box"/>
</dbReference>
<proteinExistence type="predicted"/>
<feature type="region of interest" description="Disordered" evidence="7">
    <location>
        <begin position="515"/>
        <end position="538"/>
    </location>
</feature>
<keyword evidence="2" id="KW-0805">Transcription regulation</keyword>
<keyword evidence="4" id="KW-0804">Transcription</keyword>
<sequence>MSGLFGKMPTQVPPPLSAGGSPFITAEDVLASHSIGAPPVRPFEPEDDGVEDDPKVILESKDLWEKFHALGTEMVITKSGRRMFPSFRIRVSGLDKKAKYIMLMDIVAADDCRYKFHNSRWVMAGKADPEMPKRMYIHPDSPSTGEQWMQKVVSFHKLKLTNNIADKHGFVSINIPTILNSMHKYQPRFHLVRANDLLKLPYSTFRTYVFKETEFIAVTAYQNEKITRLKIDNNPFAKGFRETGAGKREKKQIVIGMNNSRSLAYESDNDLKNMTSGMLDKLKESDKTSALDYSDDDEERVDIDDEMPVIRKTPDRTSADKGEEVMASIDGKDGEVSKSVTNNSNDRCNDYHPSDLNYSNAFNSSLLYGLPPVIPRLYSTPGAPLHGTNASAEEAAAMARLSAGLGAMSGWPPFLAPHHQGSASQCAPNTFGCGSSPFAPTNMSFPFFAASSLGFHPLDFSSMRLPMSGSLPMSDFDLKGLDPRAVLSAYIGDLANARLMNPEPTVPLTPPNNAANESSSVRSVCESSPVGGGGAGRVMADSLQESRDMLAALNSANQRFKAVSGAQQALGHRFFPYNVRPFLLNAQQSVQQHRHSLTSPIDKLTDKKVGQNGQNGQTVSPNQSPLSNNSNESHLSSGKNSSEEHSHRITNTGSPIPELKNIQRMVEGLDTRGTPIFVPTTVAS</sequence>
<dbReference type="Gene3D" id="2.60.40.820">
    <property type="entry name" value="Transcription factor, T-box"/>
    <property type="match status" value="1"/>
</dbReference>
<dbReference type="FunFam" id="2.60.40.820:FF:000003">
    <property type="entry name" value="T-box transcription factor TBX3"/>
    <property type="match status" value="1"/>
</dbReference>
<dbReference type="GO" id="GO:0000981">
    <property type="term" value="F:DNA-binding transcription factor activity, RNA polymerase II-specific"/>
    <property type="evidence" value="ECO:0007669"/>
    <property type="project" value="TreeGrafter"/>
</dbReference>
<dbReference type="Pfam" id="PF00907">
    <property type="entry name" value="T-box"/>
    <property type="match status" value="1"/>
</dbReference>
<evidence type="ECO:0000259" key="8">
    <source>
        <dbReference type="PROSITE" id="PS50252"/>
    </source>
</evidence>
<dbReference type="PANTHER" id="PTHR11267:SF181">
    <property type="entry name" value="OPTOMOTOR-BLIND PROTEIN"/>
    <property type="match status" value="1"/>
</dbReference>
<evidence type="ECO:0000313" key="9">
    <source>
        <dbReference type="EMBL" id="CAD7636745.1"/>
    </source>
</evidence>
<name>A0A7R9L9U4_9ACAR</name>
<comment type="caution">
    <text evidence="6">Lacks conserved residue(s) required for the propagation of feature annotation.</text>
</comment>
<accession>A0A7R9L9U4</accession>
<keyword evidence="10" id="KW-1185">Reference proteome</keyword>
<reference evidence="9" key="1">
    <citation type="submission" date="2020-11" db="EMBL/GenBank/DDBJ databases">
        <authorList>
            <person name="Tran Van P."/>
        </authorList>
    </citation>
    <scope>NUCLEOTIDE SEQUENCE</scope>
</reference>
<dbReference type="PROSITE" id="PS01283">
    <property type="entry name" value="TBOX_1"/>
    <property type="match status" value="1"/>
</dbReference>
<evidence type="ECO:0000256" key="7">
    <source>
        <dbReference type="SAM" id="MobiDB-lite"/>
    </source>
</evidence>
<keyword evidence="5 6" id="KW-0539">Nucleus</keyword>
<feature type="domain" description="T-box" evidence="8">
    <location>
        <begin position="58"/>
        <end position="242"/>
    </location>
</feature>
<dbReference type="GO" id="GO:0000978">
    <property type="term" value="F:RNA polymerase II cis-regulatory region sequence-specific DNA binding"/>
    <property type="evidence" value="ECO:0007669"/>
    <property type="project" value="InterPro"/>
</dbReference>
<dbReference type="SMART" id="SM00425">
    <property type="entry name" value="TBOX"/>
    <property type="match status" value="1"/>
</dbReference>
<dbReference type="PROSITE" id="PS50252">
    <property type="entry name" value="TBOX_3"/>
    <property type="match status" value="1"/>
</dbReference>
<evidence type="ECO:0000256" key="3">
    <source>
        <dbReference type="ARBA" id="ARBA00023125"/>
    </source>
</evidence>
<dbReference type="InterPro" id="IPR008967">
    <property type="entry name" value="p53-like_TF_DNA-bd_sf"/>
</dbReference>
<protein>
    <recommendedName>
        <fullName evidence="8">T-box domain-containing protein</fullName>
    </recommendedName>
</protein>
<feature type="compositionally biased region" description="Low complexity" evidence="7">
    <location>
        <begin position="517"/>
        <end position="528"/>
    </location>
</feature>
<dbReference type="Proteomes" id="UP000728032">
    <property type="component" value="Unassembled WGS sequence"/>
</dbReference>
<gene>
    <name evidence="9" type="ORF">ONB1V03_LOCUS393</name>
</gene>
<dbReference type="GO" id="GO:0000785">
    <property type="term" value="C:chromatin"/>
    <property type="evidence" value="ECO:0007669"/>
    <property type="project" value="TreeGrafter"/>
</dbReference>